<dbReference type="AlphaFoldDB" id="A0A0A9BRE9"/>
<reference evidence="1" key="2">
    <citation type="journal article" date="2015" name="Data Brief">
        <title>Shoot transcriptome of the giant reed, Arundo donax.</title>
        <authorList>
            <person name="Barrero R.A."/>
            <person name="Guerrero F.D."/>
            <person name="Moolhuijzen P."/>
            <person name="Goolsby J.A."/>
            <person name="Tidwell J."/>
            <person name="Bellgard S.E."/>
            <person name="Bellgard M.I."/>
        </authorList>
    </citation>
    <scope>NUCLEOTIDE SEQUENCE</scope>
    <source>
        <tissue evidence="1">Shoot tissue taken approximately 20 cm above the soil surface</tissue>
    </source>
</reference>
<dbReference type="EMBL" id="GBRH01231909">
    <property type="protein sequence ID" value="JAD65986.1"/>
    <property type="molecule type" value="Transcribed_RNA"/>
</dbReference>
<proteinExistence type="predicted"/>
<accession>A0A0A9BRE9</accession>
<organism evidence="1">
    <name type="scientific">Arundo donax</name>
    <name type="common">Giant reed</name>
    <name type="synonym">Donax arundinaceus</name>
    <dbReference type="NCBI Taxonomy" id="35708"/>
    <lineage>
        <taxon>Eukaryota</taxon>
        <taxon>Viridiplantae</taxon>
        <taxon>Streptophyta</taxon>
        <taxon>Embryophyta</taxon>
        <taxon>Tracheophyta</taxon>
        <taxon>Spermatophyta</taxon>
        <taxon>Magnoliopsida</taxon>
        <taxon>Liliopsida</taxon>
        <taxon>Poales</taxon>
        <taxon>Poaceae</taxon>
        <taxon>PACMAD clade</taxon>
        <taxon>Arundinoideae</taxon>
        <taxon>Arundineae</taxon>
        <taxon>Arundo</taxon>
    </lineage>
</organism>
<evidence type="ECO:0000313" key="1">
    <source>
        <dbReference type="EMBL" id="JAD65986.1"/>
    </source>
</evidence>
<reference evidence="1" key="1">
    <citation type="submission" date="2014-09" db="EMBL/GenBank/DDBJ databases">
        <authorList>
            <person name="Magalhaes I.L.F."/>
            <person name="Oliveira U."/>
            <person name="Santos F.R."/>
            <person name="Vidigal T.H.D.A."/>
            <person name="Brescovit A.D."/>
            <person name="Santos A.J."/>
        </authorList>
    </citation>
    <scope>NUCLEOTIDE SEQUENCE</scope>
    <source>
        <tissue evidence="1">Shoot tissue taken approximately 20 cm above the soil surface</tissue>
    </source>
</reference>
<protein>
    <submittedName>
        <fullName evidence="1">Uncharacterized protein</fullName>
    </submittedName>
</protein>
<sequence>MASAKRIITTDLISQPISAGYLPRTSKLDQIANKKECMPFHYVLVEILC</sequence>
<name>A0A0A9BRE9_ARUDO</name>